<keyword evidence="3" id="KW-1185">Reference proteome</keyword>
<dbReference type="Proteomes" id="UP000029444">
    <property type="component" value="Unassembled WGS sequence"/>
</dbReference>
<accession>A0A095SHF0</accession>
<dbReference type="RefSeq" id="WP_035234109.1">
    <property type="nucleotide sequence ID" value="NZ_ARXV01000014.1"/>
</dbReference>
<evidence type="ECO:0000256" key="1">
    <source>
        <dbReference type="SAM" id="SignalP"/>
    </source>
</evidence>
<keyword evidence="1" id="KW-0732">Signal</keyword>
<feature type="signal peptide" evidence="1">
    <location>
        <begin position="1"/>
        <end position="21"/>
    </location>
</feature>
<dbReference type="AlphaFoldDB" id="A0A095SHF0"/>
<sequence>MKDVLVMKRIFSVMMVSALVAACGGGGGSGSNERGPFAPVPDSVVYSEGGAVIGMQVFDYSADNEVRSRFVVGAGSDGQWGTGDDVRKGGLTCQYQPADRPLSPARLSVVQNMGTNADGNFALQQLGLESDGRLSVCPGWKGKRLVREEVRCKGDFCPARYQAGYRMTIGQQHLEGGAWKQTQHVVFYGDNDQIATAPPFLSHIQTTELSGDEETGFEFLVTVEPSPEYPENVSLEQAALYAGNGYQKKVAQWLPDELESRVIIDRYGDNDSYVDTRYRTLTWIPEKGELMDSEANQNPPSTNQSMRVYGFDLSGLPVKDIFMEAGEDGIWWTADDAVHGFPEFIYSEDDLLQEMKAPQNGTGRTFSYDGKNLVAISAYGKQRRIYRYESAKLKKITSLSYDSWKGTIEQKVTFRDDVQGVKSFLPDQRVAKDEKGAFIDPLIPKERQMLLFLARPF</sequence>
<dbReference type="OrthoDB" id="9818016at2"/>
<evidence type="ECO:0000313" key="2">
    <source>
        <dbReference type="EMBL" id="KGD63774.1"/>
    </source>
</evidence>
<organism evidence="2 3">
    <name type="scientific">Alcanivorax nanhaiticus</name>
    <dbReference type="NCBI Taxonomy" id="1177154"/>
    <lineage>
        <taxon>Bacteria</taxon>
        <taxon>Pseudomonadati</taxon>
        <taxon>Pseudomonadota</taxon>
        <taxon>Gammaproteobacteria</taxon>
        <taxon>Oceanospirillales</taxon>
        <taxon>Alcanivoracaceae</taxon>
        <taxon>Alcanivorax</taxon>
    </lineage>
</organism>
<proteinExistence type="predicted"/>
<dbReference type="PROSITE" id="PS51257">
    <property type="entry name" value="PROKAR_LIPOPROTEIN"/>
    <property type="match status" value="1"/>
</dbReference>
<dbReference type="EMBL" id="ARXV01000014">
    <property type="protein sequence ID" value="KGD63774.1"/>
    <property type="molecule type" value="Genomic_DNA"/>
</dbReference>
<reference evidence="2 3" key="1">
    <citation type="submission" date="2012-09" db="EMBL/GenBank/DDBJ databases">
        <title>Genome Sequence of alkane-degrading Bacterium Alcanivorax sp. 19-m-6.</title>
        <authorList>
            <person name="Lai Q."/>
            <person name="Shao Z."/>
        </authorList>
    </citation>
    <scope>NUCLEOTIDE SEQUENCE [LARGE SCALE GENOMIC DNA]</scope>
    <source>
        <strain evidence="2 3">19-m-6</strain>
    </source>
</reference>
<comment type="caution">
    <text evidence="2">The sequence shown here is derived from an EMBL/GenBank/DDBJ whole genome shotgun (WGS) entry which is preliminary data.</text>
</comment>
<gene>
    <name evidence="2" type="ORF">Y5S_02981</name>
</gene>
<protein>
    <recommendedName>
        <fullName evidence="4">Lipoprotein</fullName>
    </recommendedName>
</protein>
<name>A0A095SHF0_9GAMM</name>
<feature type="chain" id="PRO_5001910989" description="Lipoprotein" evidence="1">
    <location>
        <begin position="22"/>
        <end position="457"/>
    </location>
</feature>
<evidence type="ECO:0000313" key="3">
    <source>
        <dbReference type="Proteomes" id="UP000029444"/>
    </source>
</evidence>
<dbReference type="STRING" id="1177154.Y5S_02981"/>
<evidence type="ECO:0008006" key="4">
    <source>
        <dbReference type="Google" id="ProtNLM"/>
    </source>
</evidence>
<dbReference type="PATRIC" id="fig|1177154.3.peg.3022"/>